<keyword evidence="2" id="KW-1185">Reference proteome</keyword>
<comment type="caution">
    <text evidence="1">The sequence shown here is derived from an EMBL/GenBank/DDBJ whole genome shotgun (WGS) entry which is preliminary data.</text>
</comment>
<evidence type="ECO:0000313" key="1">
    <source>
        <dbReference type="EMBL" id="KAF9523039.1"/>
    </source>
</evidence>
<dbReference type="Proteomes" id="UP000807306">
    <property type="component" value="Unassembled WGS sequence"/>
</dbReference>
<evidence type="ECO:0000313" key="2">
    <source>
        <dbReference type="Proteomes" id="UP000807306"/>
    </source>
</evidence>
<dbReference type="InterPro" id="IPR041078">
    <property type="entry name" value="Plavaka"/>
</dbReference>
<dbReference type="EMBL" id="MU157927">
    <property type="protein sequence ID" value="KAF9523039.1"/>
    <property type="molecule type" value="Genomic_DNA"/>
</dbReference>
<accession>A0A9P6JJP9</accession>
<sequence length="219" mass="25216">MADPFRNQHWCFTPCASFIVDTPESALIASTLRKISTQAFEKETFKHRLNGVLLPFWRDWLLSDPSTFLTPEPLHHWHKQFWDHDTKWCIHAVGSHEINFRFSILQPCTGFQHFKEGISSLKQVTGRDHRDMQHAVSPGFLIAIRALLDFRYLAQSTIIDDNIGKKGLILNWQIPKLEFLQSVVPNLRLNGVPIQWTADVTEHTHISVVKEPADSGNNQ</sequence>
<dbReference type="OrthoDB" id="3232986at2759"/>
<organism evidence="1 2">
    <name type="scientific">Crepidotus variabilis</name>
    <dbReference type="NCBI Taxonomy" id="179855"/>
    <lineage>
        <taxon>Eukaryota</taxon>
        <taxon>Fungi</taxon>
        <taxon>Dikarya</taxon>
        <taxon>Basidiomycota</taxon>
        <taxon>Agaricomycotina</taxon>
        <taxon>Agaricomycetes</taxon>
        <taxon>Agaricomycetidae</taxon>
        <taxon>Agaricales</taxon>
        <taxon>Agaricineae</taxon>
        <taxon>Crepidotaceae</taxon>
        <taxon>Crepidotus</taxon>
    </lineage>
</organism>
<dbReference type="Pfam" id="PF18759">
    <property type="entry name" value="Plavaka"/>
    <property type="match status" value="1"/>
</dbReference>
<name>A0A9P6JJP9_9AGAR</name>
<proteinExistence type="predicted"/>
<dbReference type="AlphaFoldDB" id="A0A9P6JJP9"/>
<gene>
    <name evidence="1" type="ORF">CPB83DRAFT_871812</name>
</gene>
<protein>
    <submittedName>
        <fullName evidence="1">Uncharacterized protein</fullName>
    </submittedName>
</protein>
<reference evidence="1" key="1">
    <citation type="submission" date="2020-11" db="EMBL/GenBank/DDBJ databases">
        <authorList>
            <consortium name="DOE Joint Genome Institute"/>
            <person name="Ahrendt S."/>
            <person name="Riley R."/>
            <person name="Andreopoulos W."/>
            <person name="Labutti K."/>
            <person name="Pangilinan J."/>
            <person name="Ruiz-Duenas F.J."/>
            <person name="Barrasa J.M."/>
            <person name="Sanchez-Garcia M."/>
            <person name="Camarero S."/>
            <person name="Miyauchi S."/>
            <person name="Serrano A."/>
            <person name="Linde D."/>
            <person name="Babiker R."/>
            <person name="Drula E."/>
            <person name="Ayuso-Fernandez I."/>
            <person name="Pacheco R."/>
            <person name="Padilla G."/>
            <person name="Ferreira P."/>
            <person name="Barriuso J."/>
            <person name="Kellner H."/>
            <person name="Castanera R."/>
            <person name="Alfaro M."/>
            <person name="Ramirez L."/>
            <person name="Pisabarro A.G."/>
            <person name="Kuo A."/>
            <person name="Tritt A."/>
            <person name="Lipzen A."/>
            <person name="He G."/>
            <person name="Yan M."/>
            <person name="Ng V."/>
            <person name="Cullen D."/>
            <person name="Martin F."/>
            <person name="Rosso M.-N."/>
            <person name="Henrissat B."/>
            <person name="Hibbett D."/>
            <person name="Martinez A.T."/>
            <person name="Grigoriev I.V."/>
        </authorList>
    </citation>
    <scope>NUCLEOTIDE SEQUENCE</scope>
    <source>
        <strain evidence="1">CBS 506.95</strain>
    </source>
</reference>